<dbReference type="AlphaFoldDB" id="A0A392RRR1"/>
<dbReference type="EMBL" id="LXQA010261097">
    <property type="protein sequence ID" value="MCI38892.1"/>
    <property type="molecule type" value="Genomic_DNA"/>
</dbReference>
<accession>A0A392RRR1</accession>
<sequence length="82" mass="9177">MAECAREIRESCARILQLLQEEINVAELTNDVLSTSEETLPSIEPSDEQLDEESVGLRTSMVESVTPVVCMSLLNEITYAFR</sequence>
<protein>
    <submittedName>
        <fullName evidence="1">Uncharacterized protein</fullName>
    </submittedName>
</protein>
<keyword evidence="2" id="KW-1185">Reference proteome</keyword>
<evidence type="ECO:0000313" key="2">
    <source>
        <dbReference type="Proteomes" id="UP000265520"/>
    </source>
</evidence>
<dbReference type="Proteomes" id="UP000265520">
    <property type="component" value="Unassembled WGS sequence"/>
</dbReference>
<reference evidence="1 2" key="1">
    <citation type="journal article" date="2018" name="Front. Plant Sci.">
        <title>Red Clover (Trifolium pratense) and Zigzag Clover (T. medium) - A Picture of Genomic Similarities and Differences.</title>
        <authorList>
            <person name="Dluhosova J."/>
            <person name="Istvanek J."/>
            <person name="Nedelnik J."/>
            <person name="Repkova J."/>
        </authorList>
    </citation>
    <scope>NUCLEOTIDE SEQUENCE [LARGE SCALE GENOMIC DNA]</scope>
    <source>
        <strain evidence="2">cv. 10/8</strain>
        <tissue evidence="1">Leaf</tissue>
    </source>
</reference>
<organism evidence="1 2">
    <name type="scientific">Trifolium medium</name>
    <dbReference type="NCBI Taxonomy" id="97028"/>
    <lineage>
        <taxon>Eukaryota</taxon>
        <taxon>Viridiplantae</taxon>
        <taxon>Streptophyta</taxon>
        <taxon>Embryophyta</taxon>
        <taxon>Tracheophyta</taxon>
        <taxon>Spermatophyta</taxon>
        <taxon>Magnoliopsida</taxon>
        <taxon>eudicotyledons</taxon>
        <taxon>Gunneridae</taxon>
        <taxon>Pentapetalae</taxon>
        <taxon>rosids</taxon>
        <taxon>fabids</taxon>
        <taxon>Fabales</taxon>
        <taxon>Fabaceae</taxon>
        <taxon>Papilionoideae</taxon>
        <taxon>50 kb inversion clade</taxon>
        <taxon>NPAAA clade</taxon>
        <taxon>Hologalegina</taxon>
        <taxon>IRL clade</taxon>
        <taxon>Trifolieae</taxon>
        <taxon>Trifolium</taxon>
    </lineage>
</organism>
<proteinExistence type="predicted"/>
<evidence type="ECO:0000313" key="1">
    <source>
        <dbReference type="EMBL" id="MCI38892.1"/>
    </source>
</evidence>
<name>A0A392RRR1_9FABA</name>
<comment type="caution">
    <text evidence="1">The sequence shown here is derived from an EMBL/GenBank/DDBJ whole genome shotgun (WGS) entry which is preliminary data.</text>
</comment>
<feature type="non-terminal residue" evidence="1">
    <location>
        <position position="82"/>
    </location>
</feature>